<protein>
    <recommendedName>
        <fullName evidence="1">2EXR domain-containing protein</fullName>
    </recommendedName>
</protein>
<organism evidence="2 3">
    <name type="scientific">Sclerotinia borealis (strain F-4128)</name>
    <dbReference type="NCBI Taxonomy" id="1432307"/>
    <lineage>
        <taxon>Eukaryota</taxon>
        <taxon>Fungi</taxon>
        <taxon>Dikarya</taxon>
        <taxon>Ascomycota</taxon>
        <taxon>Pezizomycotina</taxon>
        <taxon>Leotiomycetes</taxon>
        <taxon>Helotiales</taxon>
        <taxon>Sclerotiniaceae</taxon>
        <taxon>Sclerotinia</taxon>
    </lineage>
</organism>
<dbReference type="HOGENOM" id="CLU_705948_0_0_1"/>
<name>W9C7Z3_SCLBF</name>
<evidence type="ECO:0000313" key="3">
    <source>
        <dbReference type="Proteomes" id="UP000019487"/>
    </source>
</evidence>
<dbReference type="AlphaFoldDB" id="W9C7Z3"/>
<gene>
    <name evidence="2" type="ORF">SBOR_8628</name>
</gene>
<dbReference type="EMBL" id="AYSA01000555">
    <property type="protein sequence ID" value="ESZ90994.1"/>
    <property type="molecule type" value="Genomic_DNA"/>
</dbReference>
<accession>W9C7Z3</accession>
<dbReference type="InterPro" id="IPR045518">
    <property type="entry name" value="2EXR"/>
</dbReference>
<dbReference type="Proteomes" id="UP000019487">
    <property type="component" value="Unassembled WGS sequence"/>
</dbReference>
<comment type="caution">
    <text evidence="2">The sequence shown here is derived from an EMBL/GenBank/DDBJ whole genome shotgun (WGS) entry which is preliminary data.</text>
</comment>
<reference evidence="2 3" key="1">
    <citation type="journal article" date="2014" name="Genome Announc.">
        <title>Draft genome sequence of Sclerotinia borealis, a psychrophilic plant pathogenic fungus.</title>
        <authorList>
            <person name="Mardanov A.V."/>
            <person name="Beletsky A.V."/>
            <person name="Kadnikov V.V."/>
            <person name="Ignatov A.N."/>
            <person name="Ravin N.V."/>
        </authorList>
    </citation>
    <scope>NUCLEOTIDE SEQUENCE [LARGE SCALE GENOMIC DNA]</scope>
    <source>
        <strain evidence="3">F-4157</strain>
    </source>
</reference>
<evidence type="ECO:0000313" key="2">
    <source>
        <dbReference type="EMBL" id="ESZ90994.1"/>
    </source>
</evidence>
<feature type="domain" description="2EXR" evidence="1">
    <location>
        <begin position="136"/>
        <end position="232"/>
    </location>
</feature>
<dbReference type="Pfam" id="PF20150">
    <property type="entry name" value="2EXR"/>
    <property type="match status" value="1"/>
</dbReference>
<dbReference type="OrthoDB" id="3495933at2759"/>
<sequence>MAFYTELLIDLQDTLGNIMRPRFTSIRVITRPRSQTLPANFAPFPFSTKASLSSLASNPENNDGEMKSDQVLRGTDLFRTLLDYSGMEAVRKKLVGFFRLDKYGADSLRTIVGKYSISDPTDTREVGTKVDDEGKFGLFRWLPMEVKLKILTYAFDDPRIVSVSCKQLKHNASCHGHTRLVYSGPQDPYLYVSHLTRFQALQHLHNLIQYNTLHIGCKAFPTIKYNPVSDTIWIREIDFWSSSNKFSCSLTLPSRNRALHTLAITTSSNKAIMDQDNLYRLSCILSHWFRGVQELIVIVDHLDFTTPGVRDEIAFVHRKSKLLPKHRIVTKYSPAISSLSVEFIEGLLFGEWKPEHWSTLVSSLKKSFMSSFMESQEIKESRPNPFDKVSAIKVHVGLLDWKSRLESLNGNGEEGRGKMIENFRSWRVPTIKLLAAATRKQLEGKDHD</sequence>
<evidence type="ECO:0000259" key="1">
    <source>
        <dbReference type="Pfam" id="PF20150"/>
    </source>
</evidence>
<proteinExistence type="predicted"/>
<keyword evidence="3" id="KW-1185">Reference proteome</keyword>